<keyword evidence="1" id="KW-1133">Transmembrane helix</keyword>
<evidence type="ECO:0000313" key="2">
    <source>
        <dbReference type="EMBL" id="MBC5993689.1"/>
    </source>
</evidence>
<accession>A0A923N8H4</accession>
<protein>
    <submittedName>
        <fullName evidence="2">Uncharacterized protein</fullName>
    </submittedName>
</protein>
<evidence type="ECO:0000313" key="3">
    <source>
        <dbReference type="Proteomes" id="UP000603640"/>
    </source>
</evidence>
<reference evidence="2" key="1">
    <citation type="submission" date="2020-08" db="EMBL/GenBank/DDBJ databases">
        <title>Pontibacter sp. SD6 16S ribosomal RNA gene Genome sequencing and assembly.</title>
        <authorList>
            <person name="Kang M."/>
        </authorList>
    </citation>
    <scope>NUCLEOTIDE SEQUENCE</scope>
    <source>
        <strain evidence="2">SD6</strain>
    </source>
</reference>
<dbReference type="RefSeq" id="WP_187067702.1">
    <property type="nucleotide sequence ID" value="NZ_JACRVF010000003.1"/>
</dbReference>
<keyword evidence="1" id="KW-0812">Transmembrane</keyword>
<feature type="transmembrane region" description="Helical" evidence="1">
    <location>
        <begin position="9"/>
        <end position="28"/>
    </location>
</feature>
<keyword evidence="1" id="KW-0472">Membrane</keyword>
<evidence type="ECO:0000256" key="1">
    <source>
        <dbReference type="SAM" id="Phobius"/>
    </source>
</evidence>
<comment type="caution">
    <text evidence="2">The sequence shown here is derived from an EMBL/GenBank/DDBJ whole genome shotgun (WGS) entry which is preliminary data.</text>
</comment>
<keyword evidence="3" id="KW-1185">Reference proteome</keyword>
<organism evidence="2 3">
    <name type="scientific">Pontibacter cellulosilyticus</name>
    <dbReference type="NCBI Taxonomy" id="1720253"/>
    <lineage>
        <taxon>Bacteria</taxon>
        <taxon>Pseudomonadati</taxon>
        <taxon>Bacteroidota</taxon>
        <taxon>Cytophagia</taxon>
        <taxon>Cytophagales</taxon>
        <taxon>Hymenobacteraceae</taxon>
        <taxon>Pontibacter</taxon>
    </lineage>
</organism>
<proteinExistence type="predicted"/>
<gene>
    <name evidence="2" type="ORF">H8S84_12655</name>
</gene>
<name>A0A923N8H4_9BACT</name>
<sequence>MKSRTLEKLLYKAAILLVIIGAFVKFMYSPDSNFGLYLILAGHAAGVAGILLYMKYSCSQERQSQLHKENFKHFKNG</sequence>
<dbReference type="AlphaFoldDB" id="A0A923N8H4"/>
<dbReference type="EMBL" id="JACRVF010000003">
    <property type="protein sequence ID" value="MBC5993689.1"/>
    <property type="molecule type" value="Genomic_DNA"/>
</dbReference>
<dbReference type="Proteomes" id="UP000603640">
    <property type="component" value="Unassembled WGS sequence"/>
</dbReference>
<feature type="transmembrane region" description="Helical" evidence="1">
    <location>
        <begin position="34"/>
        <end position="54"/>
    </location>
</feature>